<dbReference type="HAMAP" id="MF_00109">
    <property type="entry name" value="Shikimate_kinase"/>
    <property type="match status" value="1"/>
</dbReference>
<keyword evidence="11" id="KW-0460">Magnesium</keyword>
<comment type="catalytic activity">
    <reaction evidence="10 11">
        <text>shikimate + ATP = 3-phosphoshikimate + ADP + H(+)</text>
        <dbReference type="Rhea" id="RHEA:13121"/>
        <dbReference type="ChEBI" id="CHEBI:15378"/>
        <dbReference type="ChEBI" id="CHEBI:30616"/>
        <dbReference type="ChEBI" id="CHEBI:36208"/>
        <dbReference type="ChEBI" id="CHEBI:145989"/>
        <dbReference type="ChEBI" id="CHEBI:456216"/>
        <dbReference type="EC" id="2.7.1.71"/>
    </reaction>
</comment>
<evidence type="ECO:0000256" key="3">
    <source>
        <dbReference type="ARBA" id="ARBA00012154"/>
    </source>
</evidence>
<keyword evidence="9 11" id="KW-0057">Aromatic amino acid biosynthesis</keyword>
<dbReference type="PRINTS" id="PR01100">
    <property type="entry name" value="SHIKIMTKNASE"/>
</dbReference>
<evidence type="ECO:0000313" key="13">
    <source>
        <dbReference type="Proteomes" id="UP000235584"/>
    </source>
</evidence>
<comment type="caution">
    <text evidence="11">Lacks conserved residue(s) required for the propagation of feature annotation.</text>
</comment>
<evidence type="ECO:0000256" key="11">
    <source>
        <dbReference type="HAMAP-Rule" id="MF_00109"/>
    </source>
</evidence>
<dbReference type="InterPro" id="IPR027417">
    <property type="entry name" value="P-loop_NTPase"/>
</dbReference>
<dbReference type="GO" id="GO:0005829">
    <property type="term" value="C:cytosol"/>
    <property type="evidence" value="ECO:0007669"/>
    <property type="project" value="TreeGrafter"/>
</dbReference>
<dbReference type="Proteomes" id="UP000235584">
    <property type="component" value="Chromosome"/>
</dbReference>
<feature type="binding site" evidence="11">
    <location>
        <position position="82"/>
    </location>
    <ligand>
        <name>substrate</name>
    </ligand>
</feature>
<dbReference type="Gene3D" id="3.40.50.300">
    <property type="entry name" value="P-loop containing nucleotide triphosphate hydrolases"/>
    <property type="match status" value="1"/>
</dbReference>
<keyword evidence="4 11" id="KW-0028">Amino-acid biosynthesis</keyword>
<keyword evidence="11" id="KW-0479">Metal-binding</keyword>
<feature type="binding site" evidence="11">
    <location>
        <position position="55"/>
    </location>
    <ligand>
        <name>substrate</name>
    </ligand>
</feature>
<evidence type="ECO:0000256" key="5">
    <source>
        <dbReference type="ARBA" id="ARBA00022679"/>
    </source>
</evidence>
<dbReference type="GO" id="GO:0009423">
    <property type="term" value="P:chorismate biosynthetic process"/>
    <property type="evidence" value="ECO:0007669"/>
    <property type="project" value="UniProtKB-UniRule"/>
</dbReference>
<dbReference type="PANTHER" id="PTHR21087">
    <property type="entry name" value="SHIKIMATE KINASE"/>
    <property type="match status" value="1"/>
</dbReference>
<dbReference type="GO" id="GO:0004765">
    <property type="term" value="F:shikimate kinase activity"/>
    <property type="evidence" value="ECO:0007669"/>
    <property type="project" value="UniProtKB-UniRule"/>
</dbReference>
<dbReference type="InterPro" id="IPR023000">
    <property type="entry name" value="Shikimate_kinase_CS"/>
</dbReference>
<evidence type="ECO:0000256" key="1">
    <source>
        <dbReference type="ARBA" id="ARBA00004842"/>
    </source>
</evidence>
<keyword evidence="6 11" id="KW-0547">Nucleotide-binding</keyword>
<dbReference type="PANTHER" id="PTHR21087:SF16">
    <property type="entry name" value="SHIKIMATE KINASE 1, CHLOROPLASTIC"/>
    <property type="match status" value="1"/>
</dbReference>
<evidence type="ECO:0000313" key="12">
    <source>
        <dbReference type="EMBL" id="AUN99339.1"/>
    </source>
</evidence>
<keyword evidence="8 11" id="KW-0067">ATP-binding</keyword>
<dbReference type="GO" id="GO:0000287">
    <property type="term" value="F:magnesium ion binding"/>
    <property type="evidence" value="ECO:0007669"/>
    <property type="project" value="UniProtKB-UniRule"/>
</dbReference>
<comment type="subcellular location">
    <subcellularLocation>
        <location evidence="11">Cytoplasm</location>
    </subcellularLocation>
</comment>
<feature type="binding site" evidence="11">
    <location>
        <begin position="32"/>
        <end position="37"/>
    </location>
    <ligand>
        <name>ATP</name>
        <dbReference type="ChEBI" id="CHEBI:30616"/>
    </ligand>
</feature>
<feature type="binding site" evidence="11">
    <location>
        <position position="142"/>
    </location>
    <ligand>
        <name>ATP</name>
        <dbReference type="ChEBI" id="CHEBI:30616"/>
    </ligand>
</feature>
<feature type="binding site" evidence="11">
    <location>
        <position position="105"/>
    </location>
    <ligand>
        <name>substrate</name>
    </ligand>
</feature>
<dbReference type="GO" id="GO:0005524">
    <property type="term" value="F:ATP binding"/>
    <property type="evidence" value="ECO:0007669"/>
    <property type="project" value="UniProtKB-UniRule"/>
</dbReference>
<dbReference type="GO" id="GO:0009073">
    <property type="term" value="P:aromatic amino acid family biosynthetic process"/>
    <property type="evidence" value="ECO:0007669"/>
    <property type="project" value="UniProtKB-KW"/>
</dbReference>
<keyword evidence="5 11" id="KW-0808">Transferase</keyword>
<keyword evidence="11" id="KW-0963">Cytoplasm</keyword>
<dbReference type="PROSITE" id="PS01128">
    <property type="entry name" value="SHIKIMATE_KINASE"/>
    <property type="match status" value="1"/>
</dbReference>
<evidence type="ECO:0000256" key="6">
    <source>
        <dbReference type="ARBA" id="ARBA00022741"/>
    </source>
</evidence>
<evidence type="ECO:0000256" key="7">
    <source>
        <dbReference type="ARBA" id="ARBA00022777"/>
    </source>
</evidence>
<dbReference type="AlphaFoldDB" id="A0A2K9NV01"/>
<evidence type="ECO:0000256" key="8">
    <source>
        <dbReference type="ARBA" id="ARBA00022840"/>
    </source>
</evidence>
<dbReference type="GO" id="GO:0008652">
    <property type="term" value="P:amino acid biosynthetic process"/>
    <property type="evidence" value="ECO:0007669"/>
    <property type="project" value="UniProtKB-KW"/>
</dbReference>
<dbReference type="InterPro" id="IPR031322">
    <property type="entry name" value="Shikimate/glucono_kinase"/>
</dbReference>
<evidence type="ECO:0000256" key="4">
    <source>
        <dbReference type="ARBA" id="ARBA00022605"/>
    </source>
</evidence>
<comment type="similarity">
    <text evidence="2 11">Belongs to the shikimate kinase family.</text>
</comment>
<comment type="pathway">
    <text evidence="1 11">Metabolic intermediate biosynthesis; chorismate biosynthesis; chorismate from D-erythrose 4-phosphate and phosphoenolpyruvate: step 5/7.</text>
</comment>
<proteinExistence type="inferred from homology"/>
<comment type="cofactor">
    <cofactor evidence="11">
        <name>Mg(2+)</name>
        <dbReference type="ChEBI" id="CHEBI:18420"/>
    </cofactor>
    <text evidence="11">Binds 1 Mg(2+) ion per subunit.</text>
</comment>
<comment type="function">
    <text evidence="11">Catalyzes the specific phosphorylation of the 3-hydroxyl group of shikimic acid using ATP as a cosubstrate.</text>
</comment>
<keyword evidence="7 11" id="KW-0418">Kinase</keyword>
<dbReference type="Pfam" id="PF01202">
    <property type="entry name" value="SKI"/>
    <property type="match status" value="1"/>
</dbReference>
<dbReference type="UniPathway" id="UPA00053">
    <property type="reaction ID" value="UER00088"/>
</dbReference>
<accession>A0A2K9NV01</accession>
<dbReference type="KEGG" id="bsto:C0V70_14740"/>
<protein>
    <recommendedName>
        <fullName evidence="3 11">Shikimate kinase</fullName>
        <shortName evidence="11">SK</shortName>
        <ecNumber evidence="3 11">2.7.1.71</ecNumber>
    </recommendedName>
</protein>
<gene>
    <name evidence="11" type="primary">aroK</name>
    <name evidence="12" type="ORF">C0V70_14740</name>
</gene>
<dbReference type="EMBL" id="CP025704">
    <property type="protein sequence ID" value="AUN99339.1"/>
    <property type="molecule type" value="Genomic_DNA"/>
</dbReference>
<name>A0A2K9NV01_BACTC</name>
<evidence type="ECO:0000256" key="10">
    <source>
        <dbReference type="ARBA" id="ARBA00048567"/>
    </source>
</evidence>
<sequence length="190" mass="21225">MSYSWLPFNSDDFKSTMGLEVRVNILVCGFMGCGKTTFVEAFQRNHLGYEALDLDTAVALSVGLLPSELGEWINKHGLEVFRHKESLLLSEMLSTASPKIIALGGGTIEAPGFWDLAKKHKLVFLDVPFETCFERIKNDSNRPQTKLGEVGLRSLYQKRLPLYQKADLHLSQEGIKKIVSLSSLVHNLEG</sequence>
<dbReference type="EC" id="2.7.1.71" evidence="3 11"/>
<organism evidence="12 13">
    <name type="scientific">Bacteriovorax stolpii</name>
    <name type="common">Bdellovibrio stolpii</name>
    <dbReference type="NCBI Taxonomy" id="960"/>
    <lineage>
        <taxon>Bacteria</taxon>
        <taxon>Pseudomonadati</taxon>
        <taxon>Bdellovibrionota</taxon>
        <taxon>Bacteriovoracia</taxon>
        <taxon>Bacteriovoracales</taxon>
        <taxon>Bacteriovoracaceae</taxon>
        <taxon>Bacteriovorax</taxon>
    </lineage>
</organism>
<evidence type="ECO:0000256" key="9">
    <source>
        <dbReference type="ARBA" id="ARBA00023141"/>
    </source>
</evidence>
<reference evidence="12 13" key="1">
    <citation type="submission" date="2018-01" db="EMBL/GenBank/DDBJ databases">
        <title>Complete genome sequence of Bacteriovorax stolpii DSM12778.</title>
        <authorList>
            <person name="Tang B."/>
            <person name="Chang J."/>
        </authorList>
    </citation>
    <scope>NUCLEOTIDE SEQUENCE [LARGE SCALE GENOMIC DNA]</scope>
    <source>
        <strain evidence="12 13">DSM 12778</strain>
    </source>
</reference>
<keyword evidence="13" id="KW-1185">Reference proteome</keyword>
<comment type="subunit">
    <text evidence="11">Monomer.</text>
</comment>
<feature type="binding site" evidence="11">
    <location>
        <position position="159"/>
    </location>
    <ligand>
        <name>substrate</name>
    </ligand>
</feature>
<evidence type="ECO:0000256" key="2">
    <source>
        <dbReference type="ARBA" id="ARBA00006997"/>
    </source>
</evidence>
<feature type="binding site" evidence="11">
    <location>
        <position position="36"/>
    </location>
    <ligand>
        <name>Mg(2+)</name>
        <dbReference type="ChEBI" id="CHEBI:18420"/>
    </ligand>
</feature>
<dbReference type="SUPFAM" id="SSF52540">
    <property type="entry name" value="P-loop containing nucleoside triphosphate hydrolases"/>
    <property type="match status" value="1"/>
</dbReference>
<dbReference type="InterPro" id="IPR000623">
    <property type="entry name" value="Shikimate_kinase/TSH1"/>
</dbReference>